<feature type="domain" description="RING-type" evidence="2">
    <location>
        <begin position="21"/>
        <end position="55"/>
    </location>
</feature>
<organism evidence="3 4">
    <name type="scientific">Olea europaea subsp. europaea</name>
    <dbReference type="NCBI Taxonomy" id="158383"/>
    <lineage>
        <taxon>Eukaryota</taxon>
        <taxon>Viridiplantae</taxon>
        <taxon>Streptophyta</taxon>
        <taxon>Embryophyta</taxon>
        <taxon>Tracheophyta</taxon>
        <taxon>Spermatophyta</taxon>
        <taxon>Magnoliopsida</taxon>
        <taxon>eudicotyledons</taxon>
        <taxon>Gunneridae</taxon>
        <taxon>Pentapetalae</taxon>
        <taxon>asterids</taxon>
        <taxon>lamiids</taxon>
        <taxon>Lamiales</taxon>
        <taxon>Oleaceae</taxon>
        <taxon>Oleeae</taxon>
        <taxon>Olea</taxon>
    </lineage>
</organism>
<dbReference type="AlphaFoldDB" id="A0A8S0U9G2"/>
<protein>
    <submittedName>
        <fullName evidence="3">Sacsin</fullName>
    </submittedName>
</protein>
<gene>
    <name evidence="3" type="ORF">OLEA9_A083591</name>
</gene>
<keyword evidence="1" id="KW-0479">Metal-binding</keyword>
<keyword evidence="1" id="KW-0863">Zinc-finger</keyword>
<evidence type="ECO:0000313" key="4">
    <source>
        <dbReference type="Proteomes" id="UP000594638"/>
    </source>
</evidence>
<dbReference type="Gramene" id="OE9A083591T1">
    <property type="protein sequence ID" value="OE9A083591C1"/>
    <property type="gene ID" value="OE9A083591"/>
</dbReference>
<keyword evidence="4" id="KW-1185">Reference proteome</keyword>
<dbReference type="Gene3D" id="3.30.40.10">
    <property type="entry name" value="Zinc/RING finger domain, C3HC4 (zinc finger)"/>
    <property type="match status" value="1"/>
</dbReference>
<dbReference type="PANTHER" id="PTHR15600">
    <property type="entry name" value="SACSIN"/>
    <property type="match status" value="1"/>
</dbReference>
<evidence type="ECO:0000313" key="3">
    <source>
        <dbReference type="EMBL" id="CAA3012400.1"/>
    </source>
</evidence>
<dbReference type="PANTHER" id="PTHR15600:SF42">
    <property type="entry name" value="SACSIN"/>
    <property type="match status" value="1"/>
</dbReference>
<dbReference type="Pfam" id="PF13920">
    <property type="entry name" value="zf-C3HC4_3"/>
    <property type="match status" value="1"/>
</dbReference>
<dbReference type="SUPFAM" id="SSF57850">
    <property type="entry name" value="RING/U-box"/>
    <property type="match status" value="1"/>
</dbReference>
<dbReference type="InterPro" id="IPR052972">
    <property type="entry name" value="Sacsin_chaperone_reg"/>
</dbReference>
<dbReference type="Proteomes" id="UP000594638">
    <property type="component" value="Unassembled WGS sequence"/>
</dbReference>
<accession>A0A8S0U9G2</accession>
<dbReference type="InterPro" id="IPR013083">
    <property type="entry name" value="Znf_RING/FYVE/PHD"/>
</dbReference>
<dbReference type="GO" id="GO:0030544">
    <property type="term" value="F:Hsp70 protein binding"/>
    <property type="evidence" value="ECO:0007669"/>
    <property type="project" value="TreeGrafter"/>
</dbReference>
<dbReference type="PROSITE" id="PS50089">
    <property type="entry name" value="ZF_RING_2"/>
    <property type="match status" value="1"/>
</dbReference>
<name>A0A8S0U9G2_OLEEU</name>
<sequence>MFEKSDMATKEADTAKAAWSCRVCLNNEVDVTIVPCGHVLCRRCSSAVSRCPFCRIQVSRIMRIFRP</sequence>
<evidence type="ECO:0000256" key="1">
    <source>
        <dbReference type="PROSITE-ProRule" id="PRU00175"/>
    </source>
</evidence>
<comment type="caution">
    <text evidence="3">The sequence shown here is derived from an EMBL/GenBank/DDBJ whole genome shotgun (WGS) entry which is preliminary data.</text>
</comment>
<proteinExistence type="predicted"/>
<dbReference type="EMBL" id="CACTIH010007400">
    <property type="protein sequence ID" value="CAA3012400.1"/>
    <property type="molecule type" value="Genomic_DNA"/>
</dbReference>
<reference evidence="3 4" key="1">
    <citation type="submission" date="2019-12" db="EMBL/GenBank/DDBJ databases">
        <authorList>
            <person name="Alioto T."/>
            <person name="Alioto T."/>
            <person name="Gomez Garrido J."/>
        </authorList>
    </citation>
    <scope>NUCLEOTIDE SEQUENCE [LARGE SCALE GENOMIC DNA]</scope>
</reference>
<dbReference type="InterPro" id="IPR001841">
    <property type="entry name" value="Znf_RING"/>
</dbReference>
<dbReference type="OrthoDB" id="1262810at2759"/>
<evidence type="ECO:0000259" key="2">
    <source>
        <dbReference type="PROSITE" id="PS50089"/>
    </source>
</evidence>
<keyword evidence="1" id="KW-0862">Zinc</keyword>
<dbReference type="SMART" id="SM00184">
    <property type="entry name" value="RING"/>
    <property type="match status" value="1"/>
</dbReference>
<dbReference type="GO" id="GO:0008270">
    <property type="term" value="F:zinc ion binding"/>
    <property type="evidence" value="ECO:0007669"/>
    <property type="project" value="UniProtKB-KW"/>
</dbReference>